<dbReference type="Proteomes" id="UP001240250">
    <property type="component" value="Unassembled WGS sequence"/>
</dbReference>
<dbReference type="Pfam" id="PF00195">
    <property type="entry name" value="Chal_sti_synt_N"/>
    <property type="match status" value="1"/>
</dbReference>
<feature type="domain" description="Chalcone/stilbene synthase N-terminal" evidence="4">
    <location>
        <begin position="4"/>
        <end position="202"/>
    </location>
</feature>
<dbReference type="InterPro" id="IPR011141">
    <property type="entry name" value="Polyketide_synthase_type-III"/>
</dbReference>
<dbReference type="InterPro" id="IPR001099">
    <property type="entry name" value="Chalcone/stilbene_synt_N"/>
</dbReference>
<gene>
    <name evidence="6" type="ORF">JO380_000531</name>
</gene>
<dbReference type="Gene3D" id="3.40.47.10">
    <property type="match status" value="2"/>
</dbReference>
<protein>
    <submittedName>
        <fullName evidence="6">Alkylresorcinol/alkylpyrone synthase</fullName>
    </submittedName>
</protein>
<comment type="similarity">
    <text evidence="1">Belongs to the thiolase-like superfamily. Chalcone/stilbene synthases family.</text>
</comment>
<dbReference type="RefSeq" id="WP_070319265.1">
    <property type="nucleotide sequence ID" value="NZ_JAUSVM010000001.1"/>
</dbReference>
<evidence type="ECO:0000256" key="2">
    <source>
        <dbReference type="ARBA" id="ARBA00022679"/>
    </source>
</evidence>
<evidence type="ECO:0000259" key="4">
    <source>
        <dbReference type="Pfam" id="PF00195"/>
    </source>
</evidence>
<keyword evidence="2" id="KW-0808">Transferase</keyword>
<keyword evidence="7" id="KW-1185">Reference proteome</keyword>
<evidence type="ECO:0000313" key="7">
    <source>
        <dbReference type="Proteomes" id="UP001240250"/>
    </source>
</evidence>
<proteinExistence type="inferred from homology"/>
<name>A0ABU0GHQ5_9CELL</name>
<evidence type="ECO:0000313" key="6">
    <source>
        <dbReference type="EMBL" id="MDQ0424150.1"/>
    </source>
</evidence>
<evidence type="ECO:0000259" key="5">
    <source>
        <dbReference type="Pfam" id="PF02797"/>
    </source>
</evidence>
<dbReference type="CDD" id="cd00831">
    <property type="entry name" value="CHS_like"/>
    <property type="match status" value="1"/>
</dbReference>
<evidence type="ECO:0000256" key="3">
    <source>
        <dbReference type="ARBA" id="ARBA00023315"/>
    </source>
</evidence>
<feature type="domain" description="Chalcone/stilbene synthase C-terminal" evidence="5">
    <location>
        <begin position="221"/>
        <end position="352"/>
    </location>
</feature>
<dbReference type="SUPFAM" id="SSF53901">
    <property type="entry name" value="Thiolase-like"/>
    <property type="match status" value="1"/>
</dbReference>
<evidence type="ECO:0000256" key="1">
    <source>
        <dbReference type="ARBA" id="ARBA00005531"/>
    </source>
</evidence>
<dbReference type="InterPro" id="IPR012328">
    <property type="entry name" value="Chalcone/stilbene_synt_C"/>
</dbReference>
<dbReference type="InterPro" id="IPR016039">
    <property type="entry name" value="Thiolase-like"/>
</dbReference>
<comment type="caution">
    <text evidence="6">The sequence shown here is derived from an EMBL/GenBank/DDBJ whole genome shotgun (WGS) entry which is preliminary data.</text>
</comment>
<sequence length="361" mass="36610">MSHLLAVAPALPGPPRSQQEILDVVAPLVAAGDARTEALARRLHAGCGVRTRHLALPLERYGEVRDFGQANDLYLELATELAARAAADALDRAGLSAQDVDLVFLTSVTGVGAPSVDALLVDRLGLRRDVTRVPSFGLGCAGGAAALARTHDHLTGHPHDVALVVSVELCSLTLQPDDPSPANLVASGLFGDGAAAAVLVGDDHPAAAGTTGPRVVAVGSRLYPGTADHLGWRVGASGFRIVLSAGLPDVVRAGVAADVEGLLAAHGRKPGDVTRWVVHAGGPRILDAVQDALGLPADALDASRASLADVGNLSSASVLHVLDRTLRAGTPAGSPGVLLAFGPGVGLEMVLLEWSTGGHGC</sequence>
<organism evidence="6 7">
    <name type="scientific">Cellulomonas iranensis</name>
    <dbReference type="NCBI Taxonomy" id="76862"/>
    <lineage>
        <taxon>Bacteria</taxon>
        <taxon>Bacillati</taxon>
        <taxon>Actinomycetota</taxon>
        <taxon>Actinomycetes</taxon>
        <taxon>Micrococcales</taxon>
        <taxon>Cellulomonadaceae</taxon>
        <taxon>Cellulomonas</taxon>
    </lineage>
</organism>
<dbReference type="PIRSF" id="PIRSF000451">
    <property type="entry name" value="PKS_III"/>
    <property type="match status" value="1"/>
</dbReference>
<accession>A0ABU0GHQ5</accession>
<keyword evidence="3" id="KW-0012">Acyltransferase</keyword>
<dbReference type="Pfam" id="PF02797">
    <property type="entry name" value="Chal_sti_synt_C"/>
    <property type="match status" value="1"/>
</dbReference>
<dbReference type="PANTHER" id="PTHR11877">
    <property type="entry name" value="HYDROXYMETHYLGLUTARYL-COA SYNTHASE"/>
    <property type="match status" value="1"/>
</dbReference>
<dbReference type="PANTHER" id="PTHR11877:SF99">
    <property type="entry name" value="1,3,6,8-TETRAHYDROXYNAPHTHALENE SYNTHASE"/>
    <property type="match status" value="1"/>
</dbReference>
<dbReference type="EMBL" id="JAUSVM010000001">
    <property type="protein sequence ID" value="MDQ0424150.1"/>
    <property type="molecule type" value="Genomic_DNA"/>
</dbReference>
<reference evidence="6 7" key="1">
    <citation type="submission" date="2023-07" db="EMBL/GenBank/DDBJ databases">
        <title>Sequencing the genomes of 1000 actinobacteria strains.</title>
        <authorList>
            <person name="Klenk H.-P."/>
        </authorList>
    </citation>
    <scope>NUCLEOTIDE SEQUENCE [LARGE SCALE GENOMIC DNA]</scope>
    <source>
        <strain evidence="6 7">DSM 14785</strain>
    </source>
</reference>